<reference evidence="2" key="2">
    <citation type="submission" date="2021-04" db="EMBL/GenBank/DDBJ databases">
        <authorList>
            <person name="Podell S."/>
        </authorList>
    </citation>
    <scope>NUCLEOTIDE SEQUENCE</scope>
    <source>
        <strain evidence="2">Hildebrandi</strain>
    </source>
</reference>
<proteinExistence type="predicted"/>
<dbReference type="Proteomes" id="UP000693970">
    <property type="component" value="Unassembled WGS sequence"/>
</dbReference>
<evidence type="ECO:0000313" key="2">
    <source>
        <dbReference type="EMBL" id="KAG7339204.1"/>
    </source>
</evidence>
<keyword evidence="4" id="KW-1185">Reference proteome</keyword>
<sequence>MFSKTIFIVAFVVAGSASSTATASHYEKPPCQNDDEKAVEIMGIDGMFCSPSCKETACPSDVPDGVTAIPSCALQSPTGEKYCAILCSPSDDDDDNNISSGGSTAGGECGPMMCQPIPQAQGMGICVYTTQDHNQHYNWEDIRIVMTEATIAFEE</sequence>
<protein>
    <submittedName>
        <fullName evidence="2">Uncharacterized protein</fullName>
    </submittedName>
</protein>
<evidence type="ECO:0000256" key="1">
    <source>
        <dbReference type="SAM" id="SignalP"/>
    </source>
</evidence>
<accession>A0A9K3K9D4</accession>
<reference evidence="2" key="1">
    <citation type="journal article" date="2021" name="Sci. Rep.">
        <title>Diploid genomic architecture of Nitzschia inconspicua, an elite biomass production diatom.</title>
        <authorList>
            <person name="Oliver A."/>
            <person name="Podell S."/>
            <person name="Pinowska A."/>
            <person name="Traller J.C."/>
            <person name="Smith S.R."/>
            <person name="McClure R."/>
            <person name="Beliaev A."/>
            <person name="Bohutskyi P."/>
            <person name="Hill E.A."/>
            <person name="Rabines A."/>
            <person name="Zheng H."/>
            <person name="Allen L.Z."/>
            <person name="Kuo A."/>
            <person name="Grigoriev I.V."/>
            <person name="Allen A.E."/>
            <person name="Hazlebeck D."/>
            <person name="Allen E.E."/>
        </authorList>
    </citation>
    <scope>NUCLEOTIDE SEQUENCE</scope>
    <source>
        <strain evidence="2">Hildebrandi</strain>
    </source>
</reference>
<evidence type="ECO:0000313" key="3">
    <source>
        <dbReference type="EMBL" id="KAG7371597.1"/>
    </source>
</evidence>
<dbReference type="EMBL" id="JAGRRH010000004">
    <property type="protein sequence ID" value="KAG7371597.1"/>
    <property type="molecule type" value="Genomic_DNA"/>
</dbReference>
<organism evidence="2 4">
    <name type="scientific">Nitzschia inconspicua</name>
    <dbReference type="NCBI Taxonomy" id="303405"/>
    <lineage>
        <taxon>Eukaryota</taxon>
        <taxon>Sar</taxon>
        <taxon>Stramenopiles</taxon>
        <taxon>Ochrophyta</taxon>
        <taxon>Bacillariophyta</taxon>
        <taxon>Bacillariophyceae</taxon>
        <taxon>Bacillariophycidae</taxon>
        <taxon>Bacillariales</taxon>
        <taxon>Bacillariaceae</taxon>
        <taxon>Nitzschia</taxon>
    </lineage>
</organism>
<dbReference type="OrthoDB" id="50383at2759"/>
<dbReference type="EMBL" id="JAGRRH010000039">
    <property type="protein sequence ID" value="KAG7339204.1"/>
    <property type="molecule type" value="Genomic_DNA"/>
</dbReference>
<comment type="caution">
    <text evidence="2">The sequence shown here is derived from an EMBL/GenBank/DDBJ whole genome shotgun (WGS) entry which is preliminary data.</text>
</comment>
<evidence type="ECO:0000313" key="4">
    <source>
        <dbReference type="Proteomes" id="UP000693970"/>
    </source>
</evidence>
<feature type="chain" id="PRO_5039844367" evidence="1">
    <location>
        <begin position="24"/>
        <end position="155"/>
    </location>
</feature>
<dbReference type="AlphaFoldDB" id="A0A9K3K9D4"/>
<gene>
    <name evidence="3" type="ORF">IV203_020167</name>
    <name evidence="2" type="ORF">IV203_020357</name>
</gene>
<feature type="signal peptide" evidence="1">
    <location>
        <begin position="1"/>
        <end position="23"/>
    </location>
</feature>
<name>A0A9K3K9D4_9STRA</name>
<keyword evidence="1" id="KW-0732">Signal</keyword>